<accession>A0A0M3ISP8</accession>
<dbReference type="Pfam" id="PF05380">
    <property type="entry name" value="Peptidase_A17"/>
    <property type="match status" value="1"/>
</dbReference>
<dbReference type="AlphaFoldDB" id="A0A0M3ISP8"/>
<dbReference type="InterPro" id="IPR008042">
    <property type="entry name" value="Retrotrans_Pao"/>
</dbReference>
<proteinExistence type="predicted"/>
<dbReference type="PANTHER" id="PTHR47331">
    <property type="entry name" value="PHD-TYPE DOMAIN-CONTAINING PROTEIN"/>
    <property type="match status" value="1"/>
</dbReference>
<keyword evidence="1" id="KW-1185">Reference proteome</keyword>
<protein>
    <submittedName>
        <fullName evidence="2">Integrase_H2C2 domain-containing protein</fullName>
    </submittedName>
</protein>
<dbReference type="Proteomes" id="UP000036681">
    <property type="component" value="Unplaced"/>
</dbReference>
<evidence type="ECO:0000313" key="2">
    <source>
        <dbReference type="WBParaSite" id="ALUE_0002177601-mRNA-1"/>
    </source>
</evidence>
<dbReference type="WBParaSite" id="ALUE_0002177601-mRNA-1">
    <property type="protein sequence ID" value="ALUE_0002177601-mRNA-1"/>
    <property type="gene ID" value="ALUE_0002177601"/>
</dbReference>
<organism evidence="1 2">
    <name type="scientific">Ascaris lumbricoides</name>
    <name type="common">Giant roundworm</name>
    <dbReference type="NCBI Taxonomy" id="6252"/>
    <lineage>
        <taxon>Eukaryota</taxon>
        <taxon>Metazoa</taxon>
        <taxon>Ecdysozoa</taxon>
        <taxon>Nematoda</taxon>
        <taxon>Chromadorea</taxon>
        <taxon>Rhabditida</taxon>
        <taxon>Spirurina</taxon>
        <taxon>Ascaridomorpha</taxon>
        <taxon>Ascaridoidea</taxon>
        <taxon>Ascarididae</taxon>
        <taxon>Ascaris</taxon>
    </lineage>
</organism>
<name>A0A0M3ISP8_ASCLU</name>
<sequence length="342" mass="39116">MLAPEDRYNNTPIKVLGVIWDAVKDTIKPKTRGPSTGLLSKRSLLQFIAIQFDPLGYLSPTILPFKILLQDITREGSEWDEEQLNLGDIPRALWSDSKCALAWIKSPPTEKLPRFVQNRLNEIKKTTSVTMDMLQQRLIPYTSLPEAQHPETWLTNRNGGKNLRGLTTDHFIPRNCLLRQAQSNSLSTKDIIRWDLRKDETGLWRCGGRLSETAIPRSEQYPIFLLQNHRLTQLHTLREHMSIFHGGAPATLTRLRQYFWIPQGRRAVKLVIAFLCRRWKAKPFALPPMPPLPAAQVQPAPAFDCTGTELLGPTCFLRNWSYEAVDSLIYMSDNARGAPRNR</sequence>
<reference evidence="2" key="1">
    <citation type="submission" date="2017-02" db="UniProtKB">
        <authorList>
            <consortium name="WormBaseParasite"/>
        </authorList>
    </citation>
    <scope>IDENTIFICATION</scope>
</reference>
<evidence type="ECO:0000313" key="1">
    <source>
        <dbReference type="Proteomes" id="UP000036681"/>
    </source>
</evidence>